<dbReference type="EC" id="3.1.13.5" evidence="2"/>
<dbReference type="InterPro" id="IPR002121">
    <property type="entry name" value="HRDC_dom"/>
</dbReference>
<dbReference type="EMBL" id="JACGWU010000001">
    <property type="protein sequence ID" value="MBA8828556.1"/>
    <property type="molecule type" value="Genomic_DNA"/>
</dbReference>
<dbReference type="Gene3D" id="1.10.150.80">
    <property type="entry name" value="HRDC domain"/>
    <property type="match status" value="2"/>
</dbReference>
<dbReference type="PROSITE" id="PS50967">
    <property type="entry name" value="HRDC"/>
    <property type="match status" value="1"/>
</dbReference>
<dbReference type="Pfam" id="PF01612">
    <property type="entry name" value="DNA_pol_A_exo1"/>
    <property type="match status" value="1"/>
</dbReference>
<dbReference type="SMART" id="SM00474">
    <property type="entry name" value="35EXOc"/>
    <property type="match status" value="1"/>
</dbReference>
<keyword evidence="2" id="KW-0378">Hydrolase</keyword>
<dbReference type="Pfam" id="PF18305">
    <property type="entry name" value="DNA_pol_A_exoN"/>
    <property type="match status" value="1"/>
</dbReference>
<dbReference type="SUPFAM" id="SSF47819">
    <property type="entry name" value="HRDC-like"/>
    <property type="match status" value="1"/>
</dbReference>
<name>A0A7W3PNS9_9MICO</name>
<dbReference type="PANTHER" id="PTHR47649">
    <property type="entry name" value="RIBONUCLEASE D"/>
    <property type="match status" value="1"/>
</dbReference>
<dbReference type="Gene3D" id="3.30.420.10">
    <property type="entry name" value="Ribonuclease H-like superfamily/Ribonuclease H"/>
    <property type="match status" value="1"/>
</dbReference>
<organism evidence="2 3">
    <name type="scientific">Alpinimonas psychrophila</name>
    <dbReference type="NCBI Taxonomy" id="748908"/>
    <lineage>
        <taxon>Bacteria</taxon>
        <taxon>Bacillati</taxon>
        <taxon>Actinomycetota</taxon>
        <taxon>Actinomycetes</taxon>
        <taxon>Micrococcales</taxon>
        <taxon>Microbacteriaceae</taxon>
        <taxon>Alpinimonas</taxon>
    </lineage>
</organism>
<dbReference type="PANTHER" id="PTHR47649:SF1">
    <property type="entry name" value="RIBONUCLEASE D"/>
    <property type="match status" value="1"/>
</dbReference>
<keyword evidence="3" id="KW-1185">Reference proteome</keyword>
<dbReference type="InterPro" id="IPR036397">
    <property type="entry name" value="RNaseH_sf"/>
</dbReference>
<feature type="domain" description="HRDC" evidence="1">
    <location>
        <begin position="186"/>
        <end position="266"/>
    </location>
</feature>
<evidence type="ECO:0000259" key="1">
    <source>
        <dbReference type="PROSITE" id="PS50967"/>
    </source>
</evidence>
<dbReference type="AlphaFoldDB" id="A0A7W3PNS9"/>
<dbReference type="CDD" id="cd06142">
    <property type="entry name" value="RNaseD_exo"/>
    <property type="match status" value="1"/>
</dbReference>
<dbReference type="GO" id="GO:0033890">
    <property type="term" value="F:ribonuclease D activity"/>
    <property type="evidence" value="ECO:0007669"/>
    <property type="project" value="UniProtKB-EC"/>
</dbReference>
<accession>A0A7W3PNS9</accession>
<dbReference type="SUPFAM" id="SSF53098">
    <property type="entry name" value="Ribonuclease H-like"/>
    <property type="match status" value="1"/>
</dbReference>
<evidence type="ECO:0000313" key="2">
    <source>
        <dbReference type="EMBL" id="MBA8828556.1"/>
    </source>
</evidence>
<comment type="caution">
    <text evidence="2">The sequence shown here is derived from an EMBL/GenBank/DDBJ whole genome shotgun (WGS) entry which is preliminary data.</text>
</comment>
<dbReference type="GO" id="GO:0003676">
    <property type="term" value="F:nucleic acid binding"/>
    <property type="evidence" value="ECO:0007669"/>
    <property type="project" value="InterPro"/>
</dbReference>
<dbReference type="InterPro" id="IPR002562">
    <property type="entry name" value="3'-5'_exonuclease_dom"/>
</dbReference>
<evidence type="ECO:0000313" key="3">
    <source>
        <dbReference type="Proteomes" id="UP000524237"/>
    </source>
</evidence>
<dbReference type="InterPro" id="IPR044876">
    <property type="entry name" value="HRDC_dom_sf"/>
</dbReference>
<dbReference type="InterPro" id="IPR012337">
    <property type="entry name" value="RNaseH-like_sf"/>
</dbReference>
<reference evidence="2 3" key="1">
    <citation type="submission" date="2020-07" db="EMBL/GenBank/DDBJ databases">
        <title>Sequencing the genomes of 1000 actinobacteria strains.</title>
        <authorList>
            <person name="Klenk H.-P."/>
        </authorList>
    </citation>
    <scope>NUCLEOTIDE SEQUENCE [LARGE SCALE GENOMIC DNA]</scope>
    <source>
        <strain evidence="2 3">DSM 23737</strain>
    </source>
</reference>
<dbReference type="Proteomes" id="UP000524237">
    <property type="component" value="Unassembled WGS sequence"/>
</dbReference>
<dbReference type="InterPro" id="IPR051086">
    <property type="entry name" value="RNase_D-like"/>
</dbReference>
<dbReference type="InterPro" id="IPR041605">
    <property type="entry name" value="Exo_C"/>
</dbReference>
<dbReference type="GO" id="GO:0008408">
    <property type="term" value="F:3'-5' exonuclease activity"/>
    <property type="evidence" value="ECO:0007669"/>
    <property type="project" value="InterPro"/>
</dbReference>
<dbReference type="GO" id="GO:0000166">
    <property type="term" value="F:nucleotide binding"/>
    <property type="evidence" value="ECO:0007669"/>
    <property type="project" value="InterPro"/>
</dbReference>
<proteinExistence type="predicted"/>
<sequence>MGPIAIDAERASGFTYSQRAYLIQVHRRNAGTFLFDPPAIGDMSDLQQATIGCEWVLHAASQDLSCLREVGITPTKIFDTELSARLLGMERVGLGAVVEALLGIHLKKEHSAADWSTRPLPESWLTYASLDVELLVDLRDQIEQMLIESDKLKFAYEEFEATLNKPDKPIPAEPWRRLSGLNTLRTARQVAVARDLWLERDSIAQTRDVSPGRLIPDSAIVAAAHAAPVNKQALASLTGFNGRASRTLLDSWWAAISRGLATNDLPATRVRSESIPPPRNWADRRPEALDRLTEARAALHEIASEMAMPVENLLTPSMLREVAWAPPSEITADSVGEALRSHGARAWQIEATADRIAQAFVEAPQKVTSEAVEDSSTATSD</sequence>
<protein>
    <submittedName>
        <fullName evidence="2">Ribonuclease D</fullName>
        <ecNumber evidence="2">3.1.13.5</ecNumber>
    </submittedName>
</protein>
<gene>
    <name evidence="2" type="ORF">FB555_000627</name>
</gene>
<dbReference type="Pfam" id="PF00570">
    <property type="entry name" value="HRDC"/>
    <property type="match status" value="1"/>
</dbReference>
<dbReference type="InterPro" id="IPR010997">
    <property type="entry name" value="HRDC-like_sf"/>
</dbReference>
<dbReference type="GO" id="GO:0006139">
    <property type="term" value="P:nucleobase-containing compound metabolic process"/>
    <property type="evidence" value="ECO:0007669"/>
    <property type="project" value="InterPro"/>
</dbReference>
<dbReference type="SMART" id="SM00341">
    <property type="entry name" value="HRDC"/>
    <property type="match status" value="1"/>
</dbReference>